<organism evidence="13 14">
    <name type="scientific">Tieghemiomyces parasiticus</name>
    <dbReference type="NCBI Taxonomy" id="78921"/>
    <lineage>
        <taxon>Eukaryota</taxon>
        <taxon>Fungi</taxon>
        <taxon>Fungi incertae sedis</taxon>
        <taxon>Zoopagomycota</taxon>
        <taxon>Kickxellomycotina</taxon>
        <taxon>Dimargaritomycetes</taxon>
        <taxon>Dimargaritales</taxon>
        <taxon>Dimargaritaceae</taxon>
        <taxon>Tieghemiomyces</taxon>
    </lineage>
</organism>
<comment type="caution">
    <text evidence="13">The sequence shown here is derived from an EMBL/GenBank/DDBJ whole genome shotgun (WGS) entry which is preliminary data.</text>
</comment>
<dbReference type="Gene3D" id="1.10.3450.40">
    <property type="entry name" value="Signal recognition particle, SRP68 subunit, RNA-binding domain"/>
    <property type="match status" value="1"/>
</dbReference>
<feature type="region of interest" description="Disordered" evidence="10">
    <location>
        <begin position="714"/>
        <end position="733"/>
    </location>
</feature>
<dbReference type="InterPro" id="IPR026258">
    <property type="entry name" value="SRP68"/>
</dbReference>
<dbReference type="GO" id="GO:0005047">
    <property type="term" value="F:signal recognition particle binding"/>
    <property type="evidence" value="ECO:0007669"/>
    <property type="project" value="InterPro"/>
</dbReference>
<comment type="similarity">
    <text evidence="3">Belongs to the SRP68 family.</text>
</comment>
<keyword evidence="6" id="KW-0733">Signal recognition particle</keyword>
<keyword evidence="7" id="KW-0539">Nucleus</keyword>
<dbReference type="CDD" id="cd15481">
    <property type="entry name" value="SRP68-RBD"/>
    <property type="match status" value="1"/>
</dbReference>
<name>A0A9W8AG66_9FUNG</name>
<proteinExistence type="inferred from homology"/>
<dbReference type="Proteomes" id="UP001150569">
    <property type="component" value="Unassembled WGS sequence"/>
</dbReference>
<evidence type="ECO:0000256" key="5">
    <source>
        <dbReference type="ARBA" id="ARBA00022884"/>
    </source>
</evidence>
<protein>
    <recommendedName>
        <fullName evidence="9">Signal recognition particle subunit SRP68</fullName>
    </recommendedName>
</protein>
<keyword evidence="12" id="KW-0732">Signal</keyword>
<dbReference type="GO" id="GO:0006614">
    <property type="term" value="P:SRP-dependent cotranslational protein targeting to membrane"/>
    <property type="evidence" value="ECO:0007669"/>
    <property type="project" value="InterPro"/>
</dbReference>
<comment type="subcellular location">
    <subcellularLocation>
        <location evidence="1">Cytoplasm</location>
    </subcellularLocation>
    <subcellularLocation>
        <location evidence="2">Nucleus</location>
        <location evidence="2">Nucleolus</location>
    </subcellularLocation>
</comment>
<keyword evidence="11" id="KW-1133">Transmembrane helix</keyword>
<evidence type="ECO:0000256" key="7">
    <source>
        <dbReference type="ARBA" id="ARBA00023242"/>
    </source>
</evidence>
<dbReference type="InterPro" id="IPR038253">
    <property type="entry name" value="SRP68_N_sf"/>
</dbReference>
<keyword evidence="8" id="KW-0687">Ribonucleoprotein</keyword>
<evidence type="ECO:0000313" key="13">
    <source>
        <dbReference type="EMBL" id="KAJ1928822.1"/>
    </source>
</evidence>
<gene>
    <name evidence="13" type="primary">SRP68_1</name>
    <name evidence="13" type="ORF">IWQ60_001725</name>
</gene>
<feature type="chain" id="PRO_5040749286" description="Signal recognition particle subunit SRP68" evidence="12">
    <location>
        <begin position="31"/>
        <end position="903"/>
    </location>
</feature>
<evidence type="ECO:0000313" key="14">
    <source>
        <dbReference type="Proteomes" id="UP001150569"/>
    </source>
</evidence>
<keyword evidence="14" id="KW-1185">Reference proteome</keyword>
<dbReference type="OrthoDB" id="2142503at2759"/>
<keyword evidence="11" id="KW-0812">Transmembrane</keyword>
<dbReference type="GO" id="GO:0005730">
    <property type="term" value="C:nucleolus"/>
    <property type="evidence" value="ECO:0007669"/>
    <property type="project" value="UniProtKB-SubCell"/>
</dbReference>
<dbReference type="InterPro" id="IPR034652">
    <property type="entry name" value="SRP68-RBD"/>
</dbReference>
<keyword evidence="11" id="KW-0472">Membrane</keyword>
<dbReference type="EMBL" id="JANBPT010000058">
    <property type="protein sequence ID" value="KAJ1928822.1"/>
    <property type="molecule type" value="Genomic_DNA"/>
</dbReference>
<keyword evidence="5" id="KW-0694">RNA-binding</keyword>
<evidence type="ECO:0000256" key="11">
    <source>
        <dbReference type="SAM" id="Phobius"/>
    </source>
</evidence>
<evidence type="ECO:0000256" key="6">
    <source>
        <dbReference type="ARBA" id="ARBA00023135"/>
    </source>
</evidence>
<evidence type="ECO:0000256" key="3">
    <source>
        <dbReference type="ARBA" id="ARBA00009352"/>
    </source>
</evidence>
<keyword evidence="4" id="KW-0963">Cytoplasm</keyword>
<evidence type="ECO:0000256" key="9">
    <source>
        <dbReference type="ARBA" id="ARBA00029498"/>
    </source>
</evidence>
<evidence type="ECO:0000256" key="8">
    <source>
        <dbReference type="ARBA" id="ARBA00023274"/>
    </source>
</evidence>
<dbReference type="GO" id="GO:0008312">
    <property type="term" value="F:7S RNA binding"/>
    <property type="evidence" value="ECO:0007669"/>
    <property type="project" value="InterPro"/>
</dbReference>
<feature type="transmembrane region" description="Helical" evidence="11">
    <location>
        <begin position="98"/>
        <end position="116"/>
    </location>
</feature>
<accession>A0A9W8AG66</accession>
<evidence type="ECO:0000256" key="4">
    <source>
        <dbReference type="ARBA" id="ARBA00022490"/>
    </source>
</evidence>
<dbReference type="PANTHER" id="PTHR12860:SF0">
    <property type="entry name" value="SIGNAL RECOGNITION PARTICLE SUBUNIT SRP68"/>
    <property type="match status" value="1"/>
</dbReference>
<dbReference type="GO" id="GO:0005786">
    <property type="term" value="C:signal recognition particle, endoplasmic reticulum targeting"/>
    <property type="evidence" value="ECO:0007669"/>
    <property type="project" value="UniProtKB-KW"/>
</dbReference>
<reference evidence="13" key="1">
    <citation type="submission" date="2022-07" db="EMBL/GenBank/DDBJ databases">
        <title>Phylogenomic reconstructions and comparative analyses of Kickxellomycotina fungi.</title>
        <authorList>
            <person name="Reynolds N.K."/>
            <person name="Stajich J.E."/>
            <person name="Barry K."/>
            <person name="Grigoriev I.V."/>
            <person name="Crous P."/>
            <person name="Smith M.E."/>
        </authorList>
    </citation>
    <scope>NUCLEOTIDE SEQUENCE</scope>
    <source>
        <strain evidence="13">RSA 861</strain>
    </source>
</reference>
<evidence type="ECO:0000256" key="12">
    <source>
        <dbReference type="SAM" id="SignalP"/>
    </source>
</evidence>
<dbReference type="PANTHER" id="PTHR12860">
    <property type="entry name" value="SIGNAL RECOGNITION PARTICLE 68 KDA PROTEIN"/>
    <property type="match status" value="1"/>
</dbReference>
<feature type="signal peptide" evidence="12">
    <location>
        <begin position="1"/>
        <end position="30"/>
    </location>
</feature>
<sequence>MHWPWSSRLVWGLLSSLLLVQVLFSETAWAANPISFCKCLCGQNVTIIPISPIPEKDACNKCTKAFCNKLEPTLCDGAGTGESVTVSCFQRDSYKDEIIVWIFLLLTFGLLFSALAKPYVARRFRPNFVSAPSIRAMDVDTPQASGPNSNLSILAHVHDARNTNGLRQQDYTRYRHFCSRELQNLRKALHLTQRTGKKYTAKIYTADQVREDDRCLLLPLLEAERAWAYSQELKEASASSGEPGQRYHHTRRLRKALQCARELLDLTTLRLVTRQVRLETYAYLLLLNSQLLVSQGEWSPALAILAAARHVLIALGQSPNHGFASVCHSLVEELDPQIRYCAYKLRLPAATGDWGQFARDYLVEHEADVWCTVDEHCLAERPSVEAKEAPEKVAISFPEVDRKAATSQDLRRLLTIEDTADSSIPGDVQPAFVWNGLRATLASAETGQAFDAAIASTKQTLAANGHTAMDTDGPNTPRPLSVLTALTFLTRDFPQAAPADNWAALVKTWSTCVRRCHQDVQLVETAGRQVQSQVVNQRLTDAQFTHDVAVYYRRVAQVYFALCQLRTSVYAAQRDGESESSSPSAINDKVRAIDDPNRPLKCRNSALADMVVLYDQCLAHLDAILQLNAVTVCEPLATNVKVASLSLRAQRTTLVAYSYDNARAHPQAVVLYDRALAYLTQCKALTAACHRGGDTANAILFGFNGLTLHNVPTPEATPKSLSEPAVNGGQSGAGNSLGQILNGSLPQLESFVCGRKVRAQAAWSLAGSATTAAAGSDDTTTDQHLANLMAQSLSLHGSTALASGSAGCTVRASLLSHPEEEVAMCTVPAAFTGHSHEEHGVGAVVPRLIDLPPTFQPLANKPMFFDLAGSLIDVPMDIVQKRAGKEDGVLGGIKGLLGNIWGR</sequence>
<dbReference type="Pfam" id="PF16969">
    <property type="entry name" value="SRP68"/>
    <property type="match status" value="2"/>
</dbReference>
<evidence type="ECO:0000256" key="1">
    <source>
        <dbReference type="ARBA" id="ARBA00004496"/>
    </source>
</evidence>
<evidence type="ECO:0000256" key="10">
    <source>
        <dbReference type="SAM" id="MobiDB-lite"/>
    </source>
</evidence>
<dbReference type="GO" id="GO:0030942">
    <property type="term" value="F:endoplasmic reticulum signal peptide binding"/>
    <property type="evidence" value="ECO:0007669"/>
    <property type="project" value="InterPro"/>
</dbReference>
<dbReference type="AlphaFoldDB" id="A0A9W8AG66"/>
<evidence type="ECO:0000256" key="2">
    <source>
        <dbReference type="ARBA" id="ARBA00004604"/>
    </source>
</evidence>